<gene>
    <name evidence="2" type="ORF">LQ318_12465</name>
</gene>
<organism evidence="2 3">
    <name type="scientific">Fodinibius salicampi</name>
    <dbReference type="NCBI Taxonomy" id="1920655"/>
    <lineage>
        <taxon>Bacteria</taxon>
        <taxon>Pseudomonadati</taxon>
        <taxon>Balneolota</taxon>
        <taxon>Balneolia</taxon>
        <taxon>Balneolales</taxon>
        <taxon>Balneolaceae</taxon>
        <taxon>Fodinibius</taxon>
    </lineage>
</organism>
<name>A0ABT3Q0S0_9BACT</name>
<dbReference type="Gene3D" id="2.60.40.1190">
    <property type="match status" value="1"/>
</dbReference>
<proteinExistence type="predicted"/>
<accession>A0ABT3Q0S0</accession>
<dbReference type="EMBL" id="JAJNDC010000003">
    <property type="protein sequence ID" value="MCW9713717.1"/>
    <property type="molecule type" value="Genomic_DNA"/>
</dbReference>
<sequence length="725" mass="82850">MDTTMQVRPLQIENDFNITAGLENQAWDKAPSVFIEHQVQPNDNAPAPVETEVKVLYSQHNLYIGFICKDPNPRGIRANITDRDNSFQDDFIGVFIDPFNNNQQAYELFVNPLGIQMDGMRTGNSEDMNFDMLWSSEAHITDFGYTAVMKIPFKSLNFPKREVQDWSVQFLRNYPRSNRYQLTWSDVKLSNSCLLCQNGLLTGMEGIENSNTVELLPYGMSYQSSELNTPDDPSSGLDHGPLEGRIGGSVMYSPTSTTSLNAVLNPDFSQVETDAAQIGANETFALYYPEKRPFFMKGSDLFSTSEDLFYSRMINHPIAAGKVTHQSSSYSVAFLTAYDRDTPFIVPGRYGSSLIRSEKDSYSNVLRGKYSFGSESYVGGLLTTRNQQDGENYVGSIDWNFRLTDQYYFSGQAAYSDTKELSDTTLFDETRNFGQSSHDAAFNGEQFGGSLISTEFSREAKYYDFSLEYSAYSPTFQTQAGFINQTDRREFEASQSLSYYPNTRLLSQGRLSVSGTWRYDFDGQFQERYIFTRLSNSFGGQTNLAISFLPLNDERFRGRLFTKMNRVMINARTNPLDALSFQGHVGFGKDIYRSRNPEMGKGYNISASSTIKPTSRLELNLSYDYSTLSSYDDDQSFYSGDIFRMTGRYNFTEKLFARLITQYNSFDEQIQVYPLVYYKANPFTKFYIGMTDYMNHFDQPGPNGFNGYKETDRQFFVKFQYLIRS</sequence>
<comment type="caution">
    <text evidence="2">The sequence shown here is derived from an EMBL/GenBank/DDBJ whole genome shotgun (WGS) entry which is preliminary data.</text>
</comment>
<evidence type="ECO:0000313" key="2">
    <source>
        <dbReference type="EMBL" id="MCW9713717.1"/>
    </source>
</evidence>
<reference evidence="2 3" key="1">
    <citation type="submission" date="2021-11" db="EMBL/GenBank/DDBJ databases">
        <title>Aliifidinibius sp. nov., a new bacterium isolated from saline soil.</title>
        <authorList>
            <person name="Galisteo C."/>
            <person name="De La Haba R."/>
            <person name="Sanchez-Porro C."/>
            <person name="Ventosa A."/>
        </authorList>
    </citation>
    <scope>NUCLEOTIDE SEQUENCE [LARGE SCALE GENOMIC DNA]</scope>
    <source>
        <strain evidence="2 3">KACC 190600</strain>
    </source>
</reference>
<keyword evidence="3" id="KW-1185">Reference proteome</keyword>
<protein>
    <recommendedName>
        <fullName evidence="1">Carbohydrate-binding domain-containing protein</fullName>
    </recommendedName>
</protein>
<evidence type="ECO:0000259" key="1">
    <source>
        <dbReference type="Pfam" id="PF06452"/>
    </source>
</evidence>
<dbReference type="CDD" id="cd09618">
    <property type="entry name" value="CBM9_like_2"/>
    <property type="match status" value="1"/>
</dbReference>
<dbReference type="SUPFAM" id="SSF49344">
    <property type="entry name" value="CBD9-like"/>
    <property type="match status" value="1"/>
</dbReference>
<dbReference type="RefSeq" id="WP_265790591.1">
    <property type="nucleotide sequence ID" value="NZ_BAABRS010000003.1"/>
</dbReference>
<evidence type="ECO:0000313" key="3">
    <source>
        <dbReference type="Proteomes" id="UP001207337"/>
    </source>
</evidence>
<dbReference type="Pfam" id="PF06452">
    <property type="entry name" value="CBM9_1"/>
    <property type="match status" value="1"/>
</dbReference>
<dbReference type="InterPro" id="IPR010502">
    <property type="entry name" value="Carb-bd_dom_fam9"/>
</dbReference>
<dbReference type="Proteomes" id="UP001207337">
    <property type="component" value="Unassembled WGS sequence"/>
</dbReference>
<feature type="domain" description="Carbohydrate-binding" evidence="1">
    <location>
        <begin position="24"/>
        <end position="160"/>
    </location>
</feature>